<organism evidence="3 4">
    <name type="scientific">Ornithinibacillus caprae</name>
    <dbReference type="NCBI Taxonomy" id="2678566"/>
    <lineage>
        <taxon>Bacteria</taxon>
        <taxon>Bacillati</taxon>
        <taxon>Bacillota</taxon>
        <taxon>Bacilli</taxon>
        <taxon>Bacillales</taxon>
        <taxon>Bacillaceae</taxon>
        <taxon>Ornithinibacillus</taxon>
    </lineage>
</organism>
<dbReference type="Gene3D" id="3.40.1350.10">
    <property type="match status" value="1"/>
</dbReference>
<gene>
    <name evidence="3" type="ORF">GMD78_07375</name>
</gene>
<dbReference type="PANTHER" id="PTHR30015:SF7">
    <property type="entry name" value="TYPE IV METHYL-DIRECTED RESTRICTION ENZYME ECOKMRR"/>
    <property type="match status" value="1"/>
</dbReference>
<keyword evidence="3" id="KW-0540">Nuclease</keyword>
<dbReference type="Proteomes" id="UP000469125">
    <property type="component" value="Unassembled WGS sequence"/>
</dbReference>
<feature type="domain" description="Restriction endonuclease type IV Mrr" evidence="2">
    <location>
        <begin position="423"/>
        <end position="539"/>
    </location>
</feature>
<evidence type="ECO:0000313" key="3">
    <source>
        <dbReference type="EMBL" id="MUK88211.1"/>
    </source>
</evidence>
<evidence type="ECO:0000256" key="1">
    <source>
        <dbReference type="SAM" id="Coils"/>
    </source>
</evidence>
<evidence type="ECO:0000259" key="2">
    <source>
        <dbReference type="Pfam" id="PF04471"/>
    </source>
</evidence>
<protein>
    <submittedName>
        <fullName evidence="3">Restriction endonuclease</fullName>
    </submittedName>
</protein>
<dbReference type="InterPro" id="IPR011856">
    <property type="entry name" value="tRNA_endonuc-like_dom_sf"/>
</dbReference>
<dbReference type="EMBL" id="WOCA01000004">
    <property type="protein sequence ID" value="MUK88211.1"/>
    <property type="molecule type" value="Genomic_DNA"/>
</dbReference>
<keyword evidence="4" id="KW-1185">Reference proteome</keyword>
<feature type="coiled-coil region" evidence="1">
    <location>
        <begin position="156"/>
        <end position="226"/>
    </location>
</feature>
<reference evidence="3 4" key="1">
    <citation type="submission" date="2019-11" db="EMBL/GenBank/DDBJ databases">
        <authorList>
            <person name="Li X."/>
        </authorList>
    </citation>
    <scope>NUCLEOTIDE SEQUENCE [LARGE SCALE GENOMIC DNA]</scope>
    <source>
        <strain evidence="3 4">L9</strain>
    </source>
</reference>
<dbReference type="AlphaFoldDB" id="A0A6N8FG69"/>
<dbReference type="InterPro" id="IPR011335">
    <property type="entry name" value="Restrct_endonuc-II-like"/>
</dbReference>
<evidence type="ECO:0000313" key="4">
    <source>
        <dbReference type="Proteomes" id="UP000469125"/>
    </source>
</evidence>
<keyword evidence="1" id="KW-0175">Coiled coil</keyword>
<accession>A0A6N8FG69</accession>
<dbReference type="GO" id="GO:0015666">
    <property type="term" value="F:restriction endodeoxyribonuclease activity"/>
    <property type="evidence" value="ECO:0007669"/>
    <property type="project" value="TreeGrafter"/>
</dbReference>
<dbReference type="GO" id="GO:0009307">
    <property type="term" value="P:DNA restriction-modification system"/>
    <property type="evidence" value="ECO:0007669"/>
    <property type="project" value="InterPro"/>
</dbReference>
<dbReference type="PANTHER" id="PTHR30015">
    <property type="entry name" value="MRR RESTRICTION SYSTEM PROTEIN"/>
    <property type="match status" value="1"/>
</dbReference>
<dbReference type="GO" id="GO:0003677">
    <property type="term" value="F:DNA binding"/>
    <property type="evidence" value="ECO:0007669"/>
    <property type="project" value="InterPro"/>
</dbReference>
<dbReference type="InterPro" id="IPR007560">
    <property type="entry name" value="Restrct_endonuc_IV_Mrr"/>
</dbReference>
<dbReference type="SUPFAM" id="SSF52980">
    <property type="entry name" value="Restriction endonuclease-like"/>
    <property type="match status" value="1"/>
</dbReference>
<proteinExistence type="predicted"/>
<comment type="caution">
    <text evidence="3">The sequence shown here is derived from an EMBL/GenBank/DDBJ whole genome shotgun (WGS) entry which is preliminary data.</text>
</comment>
<sequence length="565" mass="64957">MFGGVSMGRQMYEIEIRHDGLNKYRLIKGSDPYVVRQKARYQELQWDEMWKKKLETQLKKEEREATTREKEAKKALALQLTSEAEEKIGELEGILRLTLEVDDAIDWENLKDYTEFGEPKPIEIELIPLPDKPEEESVKYIPKLNIIDILFKASKNKKILNMKKLYEEDLKKWEIEVEEINRENQDITVQNAANLKAWLEKEAEFKREQEEKNKAIDNQIHNYEKGLPSAIVDYCDMVLSNSRYPDYFPQEYDVDYNPNNKVLIVDYSLPAPDNLPTVKDVKYIQSRDEFKESYLSAAAINKIYDRMLYQITLRSIHELFEADVANYINSIVFNGWVESIDKALGNKVNSCILSIQVSKEEFMKVNLSQVDPKLCFKNFKGIGSSKLNSLMPIAPIITINRDDPRFVSSYDVTDSLDETNNIAAMDWQEFEHLIREIFEKEFNQSGGEVKITRASRDGGVDAVAFDPDPIRGGKIVIQAKRYTNVVGVSAVRDLYGTVMNEGATKGILVSTADYGPDAYSFAKDKPLTLINGNNLLHLLQKHGHRAKIDLKEAKKVIKERENNIG</sequence>
<keyword evidence="3" id="KW-0255">Endonuclease</keyword>
<dbReference type="InterPro" id="IPR052906">
    <property type="entry name" value="Type_IV_Methyl-Rstrct_Enzyme"/>
</dbReference>
<name>A0A6N8FG69_9BACI</name>
<dbReference type="Pfam" id="PF04471">
    <property type="entry name" value="Mrr_cat"/>
    <property type="match status" value="1"/>
</dbReference>
<keyword evidence="3" id="KW-0378">Hydrolase</keyword>